<sequence>MFPFSFFAALICCVYVHIHVVSVKTRLCPQAFLPASVGMEGPMSHRAPLGPPAAARFHRRRTSGTRDERYRSGTEITPDACFVSQKMSPGNVPPLQPAVFDLLCPGEP</sequence>
<dbReference type="EMBL" id="JAHUTI010037890">
    <property type="protein sequence ID" value="MED6243945.1"/>
    <property type="molecule type" value="Genomic_DNA"/>
</dbReference>
<proteinExistence type="predicted"/>
<dbReference type="Proteomes" id="UP001345963">
    <property type="component" value="Unassembled WGS sequence"/>
</dbReference>
<feature type="region of interest" description="Disordered" evidence="1">
    <location>
        <begin position="44"/>
        <end position="73"/>
    </location>
</feature>
<gene>
    <name evidence="3" type="ORF">ATANTOWER_030803</name>
</gene>
<evidence type="ECO:0008006" key="5">
    <source>
        <dbReference type="Google" id="ProtNLM"/>
    </source>
</evidence>
<evidence type="ECO:0000256" key="2">
    <source>
        <dbReference type="SAM" id="SignalP"/>
    </source>
</evidence>
<protein>
    <recommendedName>
        <fullName evidence="5">Secreted protein</fullName>
    </recommendedName>
</protein>
<comment type="caution">
    <text evidence="3">The sequence shown here is derived from an EMBL/GenBank/DDBJ whole genome shotgun (WGS) entry which is preliminary data.</text>
</comment>
<accession>A0ABU7B2U2</accession>
<feature type="chain" id="PRO_5046119552" description="Secreted protein" evidence="2">
    <location>
        <begin position="19"/>
        <end position="108"/>
    </location>
</feature>
<evidence type="ECO:0000256" key="1">
    <source>
        <dbReference type="SAM" id="MobiDB-lite"/>
    </source>
</evidence>
<reference evidence="3 4" key="1">
    <citation type="submission" date="2021-07" db="EMBL/GenBank/DDBJ databases">
        <authorList>
            <person name="Palmer J.M."/>
        </authorList>
    </citation>
    <scope>NUCLEOTIDE SEQUENCE [LARGE SCALE GENOMIC DNA]</scope>
    <source>
        <strain evidence="3 4">AT_MEX2019</strain>
        <tissue evidence="3">Muscle</tissue>
    </source>
</reference>
<organism evidence="3 4">
    <name type="scientific">Ataeniobius toweri</name>
    <dbReference type="NCBI Taxonomy" id="208326"/>
    <lineage>
        <taxon>Eukaryota</taxon>
        <taxon>Metazoa</taxon>
        <taxon>Chordata</taxon>
        <taxon>Craniata</taxon>
        <taxon>Vertebrata</taxon>
        <taxon>Euteleostomi</taxon>
        <taxon>Actinopterygii</taxon>
        <taxon>Neopterygii</taxon>
        <taxon>Teleostei</taxon>
        <taxon>Neoteleostei</taxon>
        <taxon>Acanthomorphata</taxon>
        <taxon>Ovalentaria</taxon>
        <taxon>Atherinomorphae</taxon>
        <taxon>Cyprinodontiformes</taxon>
        <taxon>Goodeidae</taxon>
        <taxon>Ataeniobius</taxon>
    </lineage>
</organism>
<evidence type="ECO:0000313" key="3">
    <source>
        <dbReference type="EMBL" id="MED6243945.1"/>
    </source>
</evidence>
<evidence type="ECO:0000313" key="4">
    <source>
        <dbReference type="Proteomes" id="UP001345963"/>
    </source>
</evidence>
<name>A0ABU7B2U2_9TELE</name>
<feature type="signal peptide" evidence="2">
    <location>
        <begin position="1"/>
        <end position="18"/>
    </location>
</feature>
<keyword evidence="2" id="KW-0732">Signal</keyword>
<keyword evidence="4" id="KW-1185">Reference proteome</keyword>